<protein>
    <submittedName>
        <fullName evidence="1">Uncharacterized protein</fullName>
    </submittedName>
</protein>
<dbReference type="Proteomes" id="UP000324222">
    <property type="component" value="Unassembled WGS sequence"/>
</dbReference>
<evidence type="ECO:0000313" key="2">
    <source>
        <dbReference type="Proteomes" id="UP000324222"/>
    </source>
</evidence>
<organism evidence="1 2">
    <name type="scientific">Portunus trituberculatus</name>
    <name type="common">Swimming crab</name>
    <name type="synonym">Neptunus trituberculatus</name>
    <dbReference type="NCBI Taxonomy" id="210409"/>
    <lineage>
        <taxon>Eukaryota</taxon>
        <taxon>Metazoa</taxon>
        <taxon>Ecdysozoa</taxon>
        <taxon>Arthropoda</taxon>
        <taxon>Crustacea</taxon>
        <taxon>Multicrustacea</taxon>
        <taxon>Malacostraca</taxon>
        <taxon>Eumalacostraca</taxon>
        <taxon>Eucarida</taxon>
        <taxon>Decapoda</taxon>
        <taxon>Pleocyemata</taxon>
        <taxon>Brachyura</taxon>
        <taxon>Eubrachyura</taxon>
        <taxon>Portunoidea</taxon>
        <taxon>Portunidae</taxon>
        <taxon>Portuninae</taxon>
        <taxon>Portunus</taxon>
    </lineage>
</organism>
<keyword evidence="2" id="KW-1185">Reference proteome</keyword>
<evidence type="ECO:0000313" key="1">
    <source>
        <dbReference type="EMBL" id="MPC89535.1"/>
    </source>
</evidence>
<dbReference type="AlphaFoldDB" id="A0A5B7J447"/>
<comment type="caution">
    <text evidence="1">The sequence shown here is derived from an EMBL/GenBank/DDBJ whole genome shotgun (WGS) entry which is preliminary data.</text>
</comment>
<gene>
    <name evidence="1" type="ORF">E2C01_084487</name>
</gene>
<name>A0A5B7J447_PORTR</name>
<sequence>MKYTLCSTQGVESWGETIAGGKWKGGEGSINHYEQQTPSRFNKPCRQDNNLIATNFTAKLNG</sequence>
<accession>A0A5B7J447</accession>
<reference evidence="1 2" key="1">
    <citation type="submission" date="2019-05" db="EMBL/GenBank/DDBJ databases">
        <title>Another draft genome of Portunus trituberculatus and its Hox gene families provides insights of decapod evolution.</title>
        <authorList>
            <person name="Jeong J.-H."/>
            <person name="Song I."/>
            <person name="Kim S."/>
            <person name="Choi T."/>
            <person name="Kim D."/>
            <person name="Ryu S."/>
            <person name="Kim W."/>
        </authorList>
    </citation>
    <scope>NUCLEOTIDE SEQUENCE [LARGE SCALE GENOMIC DNA]</scope>
    <source>
        <tissue evidence="1">Muscle</tissue>
    </source>
</reference>
<dbReference type="EMBL" id="VSRR010081342">
    <property type="protein sequence ID" value="MPC89535.1"/>
    <property type="molecule type" value="Genomic_DNA"/>
</dbReference>
<proteinExistence type="predicted"/>